<evidence type="ECO:0000256" key="7">
    <source>
        <dbReference type="ARBA" id="ARBA00023125"/>
    </source>
</evidence>
<dbReference type="GO" id="GO:0005634">
    <property type="term" value="C:nucleus"/>
    <property type="evidence" value="ECO:0007669"/>
    <property type="project" value="UniProtKB-SubCell"/>
</dbReference>
<dbReference type="Gene3D" id="3.30.160.60">
    <property type="entry name" value="Classic Zinc Finger"/>
    <property type="match status" value="12"/>
</dbReference>
<evidence type="ECO:0000256" key="6">
    <source>
        <dbReference type="ARBA" id="ARBA00023015"/>
    </source>
</evidence>
<evidence type="ECO:0000256" key="5">
    <source>
        <dbReference type="ARBA" id="ARBA00022833"/>
    </source>
</evidence>
<feature type="domain" description="C2H2-type" evidence="12">
    <location>
        <begin position="1021"/>
        <end position="1049"/>
    </location>
</feature>
<feature type="region of interest" description="Disordered" evidence="11">
    <location>
        <begin position="1127"/>
        <end position="1166"/>
    </location>
</feature>
<comment type="caution">
    <text evidence="13">The sequence shown here is derived from an EMBL/GenBank/DDBJ whole genome shotgun (WGS) entry which is preliminary data.</text>
</comment>
<feature type="domain" description="C2H2-type" evidence="12">
    <location>
        <begin position="564"/>
        <end position="592"/>
    </location>
</feature>
<keyword evidence="2" id="KW-0479">Metal-binding</keyword>
<evidence type="ECO:0000256" key="3">
    <source>
        <dbReference type="ARBA" id="ARBA00022737"/>
    </source>
</evidence>
<comment type="subcellular location">
    <subcellularLocation>
        <location evidence="1">Nucleus</location>
    </subcellularLocation>
</comment>
<evidence type="ECO:0000256" key="2">
    <source>
        <dbReference type="ARBA" id="ARBA00022723"/>
    </source>
</evidence>
<evidence type="ECO:0000256" key="11">
    <source>
        <dbReference type="SAM" id="MobiDB-lite"/>
    </source>
</evidence>
<dbReference type="PANTHER" id="PTHR24403:SF67">
    <property type="entry name" value="FI01116P-RELATED"/>
    <property type="match status" value="1"/>
</dbReference>
<evidence type="ECO:0000256" key="10">
    <source>
        <dbReference type="PROSITE-ProRule" id="PRU00042"/>
    </source>
</evidence>
<proteinExistence type="predicted"/>
<dbReference type="FunFam" id="3.30.160.60:FF:000621">
    <property type="entry name" value="FLT3-interacting zinc finger 1"/>
    <property type="match status" value="1"/>
</dbReference>
<keyword evidence="8" id="KW-0804">Transcription</keyword>
<feature type="domain" description="C2H2-type" evidence="12">
    <location>
        <begin position="302"/>
        <end position="329"/>
    </location>
</feature>
<feature type="domain" description="C2H2-type" evidence="12">
    <location>
        <begin position="846"/>
        <end position="873"/>
    </location>
</feature>
<evidence type="ECO:0000313" key="13">
    <source>
        <dbReference type="EMBL" id="VDI70764.1"/>
    </source>
</evidence>
<evidence type="ECO:0000313" key="14">
    <source>
        <dbReference type="Proteomes" id="UP000596742"/>
    </source>
</evidence>
<dbReference type="InterPro" id="IPR050688">
    <property type="entry name" value="Zinc_finger/UBP_domain"/>
</dbReference>
<feature type="domain" description="C2H2-type" evidence="12">
    <location>
        <begin position="330"/>
        <end position="357"/>
    </location>
</feature>
<dbReference type="PROSITE" id="PS50157">
    <property type="entry name" value="ZINC_FINGER_C2H2_2"/>
    <property type="match status" value="15"/>
</dbReference>
<feature type="domain" description="C2H2-type" evidence="12">
    <location>
        <begin position="992"/>
        <end position="1019"/>
    </location>
</feature>
<dbReference type="FunFam" id="3.30.160.60:FF:000340">
    <property type="entry name" value="zinc finger protein 473 isoform X1"/>
    <property type="match status" value="1"/>
</dbReference>
<feature type="domain" description="C2H2-type" evidence="12">
    <location>
        <begin position="750"/>
        <end position="777"/>
    </location>
</feature>
<evidence type="ECO:0000256" key="8">
    <source>
        <dbReference type="ARBA" id="ARBA00023163"/>
    </source>
</evidence>
<dbReference type="Pfam" id="PF13912">
    <property type="entry name" value="zf-C2H2_6"/>
    <property type="match status" value="3"/>
</dbReference>
<keyword evidence="14" id="KW-1185">Reference proteome</keyword>
<dbReference type="SUPFAM" id="SSF57667">
    <property type="entry name" value="beta-beta-alpha zinc fingers"/>
    <property type="match status" value="7"/>
</dbReference>
<dbReference type="PROSITE" id="PS00028">
    <property type="entry name" value="ZINC_FINGER_C2H2_1"/>
    <property type="match status" value="15"/>
</dbReference>
<feature type="domain" description="C2H2-type" evidence="12">
    <location>
        <begin position="929"/>
        <end position="957"/>
    </location>
</feature>
<evidence type="ECO:0000256" key="9">
    <source>
        <dbReference type="ARBA" id="ARBA00023242"/>
    </source>
</evidence>
<feature type="domain" description="C2H2-type" evidence="12">
    <location>
        <begin position="964"/>
        <end position="991"/>
    </location>
</feature>
<feature type="domain" description="C2H2-type" evidence="12">
    <location>
        <begin position="263"/>
        <end position="291"/>
    </location>
</feature>
<keyword evidence="3" id="KW-0677">Repeat</keyword>
<keyword evidence="4 10" id="KW-0863">Zinc-finger</keyword>
<dbReference type="InterPro" id="IPR036236">
    <property type="entry name" value="Znf_C2H2_sf"/>
</dbReference>
<feature type="domain" description="C2H2-type" evidence="12">
    <location>
        <begin position="874"/>
        <end position="901"/>
    </location>
</feature>
<reference evidence="13" key="1">
    <citation type="submission" date="2018-11" db="EMBL/GenBank/DDBJ databases">
        <authorList>
            <person name="Alioto T."/>
            <person name="Alioto T."/>
        </authorList>
    </citation>
    <scope>NUCLEOTIDE SEQUENCE</scope>
</reference>
<feature type="region of interest" description="Disordered" evidence="11">
    <location>
        <begin position="664"/>
        <end position="730"/>
    </location>
</feature>
<dbReference type="Pfam" id="PF00096">
    <property type="entry name" value="zf-C2H2"/>
    <property type="match status" value="7"/>
</dbReference>
<keyword evidence="7" id="KW-0238">DNA-binding</keyword>
<dbReference type="FunFam" id="3.30.160.60:FF:000325">
    <property type="entry name" value="ZFP90 zinc finger protein"/>
    <property type="match status" value="1"/>
</dbReference>
<dbReference type="EMBL" id="UYJE01009181">
    <property type="protein sequence ID" value="VDI70764.1"/>
    <property type="molecule type" value="Genomic_DNA"/>
</dbReference>
<dbReference type="OrthoDB" id="6061078at2759"/>
<keyword evidence="5" id="KW-0862">Zinc</keyword>
<sequence>MERADLVYKLVDELEPVLEKYASTGIEVAVLISKVNDNVVGYQGTKLGKDFLEQNTFFTETFRKFCKDYWYGADNVATYPTPIKKMKIQTSDDEHEEMNEIQDVDFLSGDNNSVLSGLEGFALLDGQKISISTLISDVNEVNKSKYVLKTSKLITTPKTPKQPKEKSMVSEEKKKITRKAKYRCHICVEAYFRRPHRLNIHMHEYHSKELSEIEMEAYPLPEGYQKRVEIPVKKENEKSQKAGPKKKITVTPFDEKKHLTYRYQCDECNIKFKKVEKFNMHRIQVHNQEEVNEDYGICKDGYQCKYCPKIFASRWNLQRHIDIHLGRKRFKCDECDKFFFRREELARHKVTHTGKKDPMRGSYGKIQCYSCGEPMRLKAGENCSIPSAHDNLREKVAIESIYKCKHCDAAYKDQAIYLLHLAEHEGKGKEVLSEHDYMYLTDPAAEDEAEREDFSPESMEVDADVSKVVDKEDGEIEPIGTTNDDKSDIENFEYQQEDSNEDLVEEGEITPTIIKIDEDLNKPRKRFTKLNYEGAFKCKTCSKSFVTRFVLDRHMMIHTGSKKFECKICESTYSRKDLMERHMKKKHYAEKVLKCNICNIICKDEVGLKYHKSVKHEDGDVKLECTVCSATFSRIKSLRKHNKKCQEKVDEDFKAIIVKQEVTTPVEERSSSRKRKPQTWFGFEDDNEPKSSTNEAKVQKTSTSSSAVKEKAKTPKSANSSTDKKEKTLQNPHAIEGFEFSISDKAHENYTCNICVKSFRYQSEFVSHQLIHSNKKVYPCAMCSLVFLTPMNFKKHLEKHNNNGHFACDSCTFLTDSMEHLSRHKGIHKEKTPSKQESTGNTKDPIICEECGKECINIHRLKQHQLIHSGEKPHVCSTCDVGFRTLDTLKNHEKTHLEGKPYLCDECGRSFHQMSTLLTHRLIHEKAKFDCQLCTTKFKRRSGLKHHMISIHSNHPDTDIEKALKCQTCDRLFPTKKSLDGHQRIHSGEKPYKCRVCNKNFADGSNRNNHEKTHINSAKKHQCFKCDKSYTHRRDLIVHIEKLHKDEDKEEAESQKSSSEVDLVNNEMGDNSEVDVVTCEKGGNSEVDLTSETGNNAQVDAVISVKGDNSVCVQESVLATLNLERCDSKVKSSTSPTSDQTTEESKLDGDSVEQEGADMNSEQEGADMNISVEINEEQTDQENNDTDIGSLCVEPVEDDEASSLGPVDQESTVTNTNLMISSQQLDNAETQPQSIESTTSSAVKSLSVSPQVTGLNEPQLQSEFSDLSVEAQSVVQNVLLHSSDSDNGPSTIYVVQSETEGGAQPEVLYLITEKQQ</sequence>
<gene>
    <name evidence="13" type="ORF">MGAL_10B070764</name>
</gene>
<dbReference type="PANTHER" id="PTHR24403">
    <property type="entry name" value="ZINC FINGER PROTEIN"/>
    <property type="match status" value="1"/>
</dbReference>
<feature type="domain" description="C2H2-type" evidence="12">
    <location>
        <begin position="536"/>
        <end position="563"/>
    </location>
</feature>
<evidence type="ECO:0000259" key="12">
    <source>
        <dbReference type="PROSITE" id="PS50157"/>
    </source>
</evidence>
<organism evidence="13 14">
    <name type="scientific">Mytilus galloprovincialis</name>
    <name type="common">Mediterranean mussel</name>
    <dbReference type="NCBI Taxonomy" id="29158"/>
    <lineage>
        <taxon>Eukaryota</taxon>
        <taxon>Metazoa</taxon>
        <taxon>Spiralia</taxon>
        <taxon>Lophotrochozoa</taxon>
        <taxon>Mollusca</taxon>
        <taxon>Bivalvia</taxon>
        <taxon>Autobranchia</taxon>
        <taxon>Pteriomorphia</taxon>
        <taxon>Mytilida</taxon>
        <taxon>Mytiloidea</taxon>
        <taxon>Mytilidae</taxon>
        <taxon>Mytilinae</taxon>
        <taxon>Mytilus</taxon>
    </lineage>
</organism>
<dbReference type="SMART" id="SM00355">
    <property type="entry name" value="ZnF_C2H2"/>
    <property type="match status" value="19"/>
</dbReference>
<name>A0A8B6GY25_MYTGA</name>
<dbReference type="GO" id="GO:0008270">
    <property type="term" value="F:zinc ion binding"/>
    <property type="evidence" value="ECO:0007669"/>
    <property type="project" value="UniProtKB-KW"/>
</dbReference>
<keyword evidence="9" id="KW-0539">Nucleus</keyword>
<feature type="compositionally biased region" description="Polar residues" evidence="11">
    <location>
        <begin position="690"/>
        <end position="707"/>
    </location>
</feature>
<dbReference type="GO" id="GO:0003677">
    <property type="term" value="F:DNA binding"/>
    <property type="evidence" value="ECO:0007669"/>
    <property type="project" value="UniProtKB-KW"/>
</dbReference>
<feature type="compositionally biased region" description="Polar residues" evidence="11">
    <location>
        <begin position="1131"/>
        <end position="1140"/>
    </location>
</feature>
<feature type="domain" description="C2H2-type" evidence="12">
    <location>
        <begin position="902"/>
        <end position="929"/>
    </location>
</feature>
<protein>
    <submittedName>
        <fullName evidence="13">KRAB domain-containing zinc finger protein</fullName>
    </submittedName>
</protein>
<feature type="domain" description="C2H2-type" evidence="12">
    <location>
        <begin position="402"/>
        <end position="429"/>
    </location>
</feature>
<evidence type="ECO:0000256" key="1">
    <source>
        <dbReference type="ARBA" id="ARBA00004123"/>
    </source>
</evidence>
<keyword evidence="6" id="KW-0805">Transcription regulation</keyword>
<dbReference type="GO" id="GO:0010468">
    <property type="term" value="P:regulation of gene expression"/>
    <property type="evidence" value="ECO:0007669"/>
    <property type="project" value="TreeGrafter"/>
</dbReference>
<dbReference type="InterPro" id="IPR013087">
    <property type="entry name" value="Znf_C2H2_type"/>
</dbReference>
<dbReference type="Proteomes" id="UP000596742">
    <property type="component" value="Unassembled WGS sequence"/>
</dbReference>
<feature type="region of interest" description="Disordered" evidence="11">
    <location>
        <begin position="1225"/>
        <end position="1254"/>
    </location>
</feature>
<accession>A0A8B6GY25</accession>
<evidence type="ECO:0000256" key="4">
    <source>
        <dbReference type="ARBA" id="ARBA00022771"/>
    </source>
</evidence>
<feature type="domain" description="C2H2-type" evidence="12">
    <location>
        <begin position="806"/>
        <end position="833"/>
    </location>
</feature>